<keyword evidence="3" id="KW-1185">Reference proteome</keyword>
<protein>
    <submittedName>
        <fullName evidence="2">DUF1294 domain-containing protein</fullName>
    </submittedName>
</protein>
<organism evidence="2 3">
    <name type="scientific">Metabacillus lacus</name>
    <dbReference type="NCBI Taxonomy" id="1983721"/>
    <lineage>
        <taxon>Bacteria</taxon>
        <taxon>Bacillati</taxon>
        <taxon>Bacillota</taxon>
        <taxon>Bacilli</taxon>
        <taxon>Bacillales</taxon>
        <taxon>Bacillaceae</taxon>
        <taxon>Metabacillus</taxon>
    </lineage>
</organism>
<gene>
    <name evidence="2" type="ORF">GJU40_06295</name>
</gene>
<evidence type="ECO:0000313" key="3">
    <source>
        <dbReference type="Proteomes" id="UP000448867"/>
    </source>
</evidence>
<evidence type="ECO:0000313" key="2">
    <source>
        <dbReference type="EMBL" id="MRX71786.1"/>
    </source>
</evidence>
<dbReference type="RefSeq" id="WP_154306922.1">
    <property type="nucleotide sequence ID" value="NZ_WKKI01000007.1"/>
</dbReference>
<evidence type="ECO:0000256" key="1">
    <source>
        <dbReference type="SAM" id="Phobius"/>
    </source>
</evidence>
<feature type="transmembrane region" description="Helical" evidence="1">
    <location>
        <begin position="38"/>
        <end position="55"/>
    </location>
</feature>
<keyword evidence="1" id="KW-0812">Transmembrane</keyword>
<dbReference type="OrthoDB" id="1698854at2"/>
<dbReference type="Pfam" id="PF06961">
    <property type="entry name" value="DUF1294"/>
    <property type="match status" value="1"/>
</dbReference>
<dbReference type="Proteomes" id="UP000448867">
    <property type="component" value="Unassembled WGS sequence"/>
</dbReference>
<name>A0A7X2IY26_9BACI</name>
<dbReference type="EMBL" id="WKKI01000007">
    <property type="protein sequence ID" value="MRX71786.1"/>
    <property type="molecule type" value="Genomic_DNA"/>
</dbReference>
<sequence length="91" mass="10306">MEWLAILYITAVNLAAFATMYADKQKARNNHWRVPESRIWTLSILGGAAGAWSGMRTFRHKTKHASFRIGLPLLTGIQLFAAAAWLQFLLF</sequence>
<comment type="caution">
    <text evidence="2">The sequence shown here is derived from an EMBL/GenBank/DDBJ whole genome shotgun (WGS) entry which is preliminary data.</text>
</comment>
<keyword evidence="1" id="KW-0472">Membrane</keyword>
<reference evidence="2 3" key="1">
    <citation type="submission" date="2019-11" db="EMBL/GenBank/DDBJ databases">
        <title>Bacillus lacus genome.</title>
        <authorList>
            <person name="Allen C.J."/>
            <person name="Newman J.D."/>
        </authorList>
    </citation>
    <scope>NUCLEOTIDE SEQUENCE [LARGE SCALE GENOMIC DNA]</scope>
    <source>
        <strain evidence="2 3">KCTC 33946</strain>
    </source>
</reference>
<keyword evidence="1" id="KW-1133">Transmembrane helix</keyword>
<proteinExistence type="predicted"/>
<dbReference type="AlphaFoldDB" id="A0A7X2IY26"/>
<feature type="transmembrane region" description="Helical" evidence="1">
    <location>
        <begin position="67"/>
        <end position="88"/>
    </location>
</feature>
<dbReference type="InterPro" id="IPR010718">
    <property type="entry name" value="DUF1294"/>
</dbReference>
<accession>A0A7X2IY26</accession>